<evidence type="ECO:0000256" key="5">
    <source>
        <dbReference type="ARBA" id="ARBA00022692"/>
    </source>
</evidence>
<evidence type="ECO:0000259" key="9">
    <source>
        <dbReference type="PROSITE" id="PS50928"/>
    </source>
</evidence>
<feature type="transmembrane region" description="Helical" evidence="8">
    <location>
        <begin position="94"/>
        <end position="114"/>
    </location>
</feature>
<accession>A0ABY8F2V7</accession>
<dbReference type="InterPro" id="IPR010065">
    <property type="entry name" value="AA_ABC_transptr_permease_3TM"/>
</dbReference>
<dbReference type="PANTHER" id="PTHR30614">
    <property type="entry name" value="MEMBRANE COMPONENT OF AMINO ACID ABC TRANSPORTER"/>
    <property type="match status" value="1"/>
</dbReference>
<dbReference type="EMBL" id="CP120863">
    <property type="protein sequence ID" value="WFE87665.1"/>
    <property type="molecule type" value="Genomic_DNA"/>
</dbReference>
<feature type="transmembrane region" description="Helical" evidence="8">
    <location>
        <begin position="201"/>
        <end position="222"/>
    </location>
</feature>
<feature type="transmembrane region" description="Helical" evidence="8">
    <location>
        <begin position="228"/>
        <end position="247"/>
    </location>
</feature>
<evidence type="ECO:0000256" key="7">
    <source>
        <dbReference type="ARBA" id="ARBA00023136"/>
    </source>
</evidence>
<dbReference type="InterPro" id="IPR035906">
    <property type="entry name" value="MetI-like_sf"/>
</dbReference>
<proteinExistence type="inferred from homology"/>
<evidence type="ECO:0000256" key="3">
    <source>
        <dbReference type="ARBA" id="ARBA00022448"/>
    </source>
</evidence>
<dbReference type="Gene3D" id="1.10.3720.10">
    <property type="entry name" value="MetI-like"/>
    <property type="match status" value="1"/>
</dbReference>
<evidence type="ECO:0000256" key="6">
    <source>
        <dbReference type="ARBA" id="ARBA00022989"/>
    </source>
</evidence>
<organism evidence="10 11">
    <name type="scientific">Roseibium porphyridii</name>
    <dbReference type="NCBI Taxonomy" id="2866279"/>
    <lineage>
        <taxon>Bacteria</taxon>
        <taxon>Pseudomonadati</taxon>
        <taxon>Pseudomonadota</taxon>
        <taxon>Alphaproteobacteria</taxon>
        <taxon>Hyphomicrobiales</taxon>
        <taxon>Stappiaceae</taxon>
        <taxon>Roseibium</taxon>
    </lineage>
</organism>
<reference evidence="10 11" key="1">
    <citation type="submission" date="2023-03" db="EMBL/GenBank/DDBJ databases">
        <title>Roseibium porphyridii sp. nov. and Roseibium rhodosorbium sp. nov. isolated from marine algae, Porphyridium cruentum and Rhodosorus marinus, respectively.</title>
        <authorList>
            <person name="Lee M.W."/>
            <person name="Choi B.J."/>
            <person name="Lee J.K."/>
            <person name="Choi D.G."/>
            <person name="Baek J.H."/>
            <person name="Bayburt H."/>
            <person name="Kim J.M."/>
            <person name="Han D.M."/>
            <person name="Kim K.H."/>
            <person name="Jeon C.O."/>
        </authorList>
    </citation>
    <scope>NUCLEOTIDE SEQUENCE [LARGE SCALE GENOMIC DNA]</scope>
    <source>
        <strain evidence="10 11">KMA01</strain>
    </source>
</reference>
<feature type="transmembrane region" description="Helical" evidence="8">
    <location>
        <begin position="331"/>
        <end position="352"/>
    </location>
</feature>
<gene>
    <name evidence="10" type="ORF">K1718_16020</name>
</gene>
<dbReference type="PROSITE" id="PS50928">
    <property type="entry name" value="ABC_TM1"/>
    <property type="match status" value="1"/>
</dbReference>
<dbReference type="Pfam" id="PF00528">
    <property type="entry name" value="BPD_transp_1"/>
    <property type="match status" value="1"/>
</dbReference>
<dbReference type="SUPFAM" id="SSF161098">
    <property type="entry name" value="MetI-like"/>
    <property type="match status" value="1"/>
</dbReference>
<keyword evidence="4" id="KW-1003">Cell membrane</keyword>
<keyword evidence="5 8" id="KW-0812">Transmembrane</keyword>
<feature type="transmembrane region" description="Helical" evidence="8">
    <location>
        <begin position="32"/>
        <end position="50"/>
    </location>
</feature>
<keyword evidence="3 8" id="KW-0813">Transport</keyword>
<evidence type="ECO:0000256" key="2">
    <source>
        <dbReference type="ARBA" id="ARBA00010072"/>
    </source>
</evidence>
<feature type="domain" description="ABC transmembrane type-1" evidence="9">
    <location>
        <begin position="156"/>
        <end position="350"/>
    </location>
</feature>
<evidence type="ECO:0000256" key="4">
    <source>
        <dbReference type="ARBA" id="ARBA00022475"/>
    </source>
</evidence>
<dbReference type="RefSeq" id="WP_152501903.1">
    <property type="nucleotide sequence ID" value="NZ_CP120863.1"/>
</dbReference>
<comment type="similarity">
    <text evidence="2">Belongs to the binding-protein-dependent transport system permease family. HisMQ subfamily.</text>
</comment>
<dbReference type="PANTHER" id="PTHR30614:SF41">
    <property type="entry name" value="INNER MEMBRANE AMINO-ACID ABC TRANSPORTER PERMEASE PROTEIN YHDY"/>
    <property type="match status" value="1"/>
</dbReference>
<dbReference type="Proteomes" id="UP001209803">
    <property type="component" value="Chromosome"/>
</dbReference>
<name>A0ABY8F2V7_9HYPH</name>
<evidence type="ECO:0000313" key="11">
    <source>
        <dbReference type="Proteomes" id="UP001209803"/>
    </source>
</evidence>
<dbReference type="CDD" id="cd06261">
    <property type="entry name" value="TM_PBP2"/>
    <property type="match status" value="1"/>
</dbReference>
<sequence length="362" mass="40186">MAIASEVTGTSDRWDQLVRTLKKRAFRSPSDSLTSVFIFGLMLYMAWMLLDWALFSAVWRAEDVEHCAEAGGACWSVIAARHRLILFGLYPYDLHWRSTLACIAIVATVVLSCLPHFWSTSKLVTLWIVGFGTYVLLMDGSLLGQAQVTTDQWGGLALTLFMFSAVVLLGMPMGLLLALARRSRLPAVKGAASLLIDFIRSLPLLTTLFAAAVVIPLLLPDWLNGDKIWRVIVGFALFFACYQAEVFRGGFQAIPKGQFEAGKALGLTSFQILSRIVMPQVFRHALPSTINMVVVTFKETAIVIIIGFFDVLASANAAFGTVEWAPYYIEVYAFVGAIYWIFIFSLSQYGEYLKARMSVAKR</sequence>
<dbReference type="InterPro" id="IPR043429">
    <property type="entry name" value="ArtM/GltK/GlnP/TcyL/YhdX-like"/>
</dbReference>
<evidence type="ECO:0000313" key="10">
    <source>
        <dbReference type="EMBL" id="WFE87665.1"/>
    </source>
</evidence>
<keyword evidence="7 8" id="KW-0472">Membrane</keyword>
<comment type="subcellular location">
    <subcellularLocation>
        <location evidence="1">Cell inner membrane</location>
        <topology evidence="1">Multi-pass membrane protein</topology>
    </subcellularLocation>
    <subcellularLocation>
        <location evidence="8">Cell membrane</location>
        <topology evidence="8">Multi-pass membrane protein</topology>
    </subcellularLocation>
</comment>
<keyword evidence="11" id="KW-1185">Reference proteome</keyword>
<keyword evidence="6 8" id="KW-1133">Transmembrane helix</keyword>
<evidence type="ECO:0000256" key="1">
    <source>
        <dbReference type="ARBA" id="ARBA00004429"/>
    </source>
</evidence>
<feature type="transmembrane region" description="Helical" evidence="8">
    <location>
        <begin position="156"/>
        <end position="180"/>
    </location>
</feature>
<dbReference type="InterPro" id="IPR000515">
    <property type="entry name" value="MetI-like"/>
</dbReference>
<evidence type="ECO:0000256" key="8">
    <source>
        <dbReference type="RuleBase" id="RU363032"/>
    </source>
</evidence>
<dbReference type="NCBIfam" id="TIGR01726">
    <property type="entry name" value="HEQRo_perm_3TM"/>
    <property type="match status" value="1"/>
</dbReference>
<feature type="transmembrane region" description="Helical" evidence="8">
    <location>
        <begin position="126"/>
        <end position="144"/>
    </location>
</feature>
<protein>
    <submittedName>
        <fullName evidence="10">Amino acid ABC transporter permease</fullName>
    </submittedName>
</protein>